<dbReference type="EMBL" id="AOHZ01000015">
    <property type="protein sequence ID" value="ELY61111.1"/>
    <property type="molecule type" value="Genomic_DNA"/>
</dbReference>
<dbReference type="eggNOG" id="arCOG02120">
    <property type="taxonomic scope" value="Archaea"/>
</dbReference>
<name>L9XI84_9EURY</name>
<reference evidence="2 3" key="1">
    <citation type="journal article" date="2014" name="PLoS Genet.">
        <title>Phylogenetically driven sequencing of extremely halophilic archaea reveals strategies for static and dynamic osmo-response.</title>
        <authorList>
            <person name="Becker E.A."/>
            <person name="Seitzer P.M."/>
            <person name="Tritt A."/>
            <person name="Larsen D."/>
            <person name="Krusor M."/>
            <person name="Yao A.I."/>
            <person name="Wu D."/>
            <person name="Madern D."/>
            <person name="Eisen J.A."/>
            <person name="Darling A.E."/>
            <person name="Facciotti M.T."/>
        </authorList>
    </citation>
    <scope>NUCLEOTIDE SEQUENCE [LARGE SCALE GENOMIC DNA]</scope>
    <source>
        <strain evidence="2 3">JCM 12255</strain>
    </source>
</reference>
<dbReference type="PANTHER" id="PTHR34610">
    <property type="entry name" value="SSL7007 PROTEIN"/>
    <property type="match status" value="1"/>
</dbReference>
<evidence type="ECO:0000313" key="2">
    <source>
        <dbReference type="EMBL" id="ELY61111.1"/>
    </source>
</evidence>
<sequence length="126" mass="14268">MSVSALGFGGRPLEALLRTFDEERQLVASEEPLRELERVMEYDRLPFTGAERTQYLTLLRLEAEIVQTENSITRVRDADDDKFLECAVEGDADVLVSGDEDLLDLHSYDGVDIVTPDEFVRMVEEA</sequence>
<comment type="caution">
    <text evidence="2">The sequence shown here is derived from an EMBL/GenBank/DDBJ whole genome shotgun (WGS) entry which is preliminary data.</text>
</comment>
<evidence type="ECO:0000259" key="1">
    <source>
        <dbReference type="Pfam" id="PF13470"/>
    </source>
</evidence>
<evidence type="ECO:0000313" key="3">
    <source>
        <dbReference type="Proteomes" id="UP000011602"/>
    </source>
</evidence>
<gene>
    <name evidence="2" type="ORF">C493_03295</name>
</gene>
<proteinExistence type="predicted"/>
<dbReference type="RefSeq" id="WP_007257969.1">
    <property type="nucleotide sequence ID" value="NZ_AOHZ01000015.1"/>
</dbReference>
<dbReference type="InterPro" id="IPR002716">
    <property type="entry name" value="PIN_dom"/>
</dbReference>
<dbReference type="PANTHER" id="PTHR34610:SF3">
    <property type="entry name" value="SSL7007 PROTEIN"/>
    <property type="match status" value="1"/>
</dbReference>
<dbReference type="Proteomes" id="UP000011602">
    <property type="component" value="Unassembled WGS sequence"/>
</dbReference>
<keyword evidence="3" id="KW-1185">Reference proteome</keyword>
<protein>
    <submittedName>
        <fullName evidence="2">Nucleic acid-binding protein</fullName>
    </submittedName>
</protein>
<organism evidence="2 3">
    <name type="scientific">Natronolimnohabitans innermongolicus JCM 12255</name>
    <dbReference type="NCBI Taxonomy" id="1227499"/>
    <lineage>
        <taxon>Archaea</taxon>
        <taxon>Methanobacteriati</taxon>
        <taxon>Methanobacteriota</taxon>
        <taxon>Stenosarchaea group</taxon>
        <taxon>Halobacteria</taxon>
        <taxon>Halobacteriales</taxon>
        <taxon>Natrialbaceae</taxon>
        <taxon>Natronolimnohabitans</taxon>
    </lineage>
</organism>
<feature type="domain" description="PIN" evidence="1">
    <location>
        <begin position="22"/>
        <end position="100"/>
    </location>
</feature>
<dbReference type="InterPro" id="IPR029060">
    <property type="entry name" value="PIN-like_dom_sf"/>
</dbReference>
<dbReference type="OrthoDB" id="252709at2157"/>
<dbReference type="SUPFAM" id="SSF88723">
    <property type="entry name" value="PIN domain-like"/>
    <property type="match status" value="1"/>
</dbReference>
<accession>L9XI84</accession>
<dbReference type="STRING" id="1227499.C493_03295"/>
<dbReference type="Pfam" id="PF13470">
    <property type="entry name" value="PIN_3"/>
    <property type="match status" value="1"/>
</dbReference>
<dbReference type="NCBIfam" id="TIGR00305">
    <property type="entry name" value="putative toxin-antitoxin system toxin component, PIN family"/>
    <property type="match status" value="1"/>
</dbReference>
<dbReference type="InterPro" id="IPR002850">
    <property type="entry name" value="PIN_toxin-like"/>
</dbReference>
<dbReference type="AlphaFoldDB" id="L9XI84"/>